<sequence>MKRIPGVVGILLLFTACNSGTDRQEQLQTRIDSLQQQLDNSYKPGLGEFMSGIQVHHAKLWFAGTNNNWKLADFEINEIEESLEAAQKYCADRPEVKSIQMISPAMDSVKNAVGQQNALLFKSSYILLTNTCNNCHRATQHEFNVITIPSAPPFTNQSFQSAR</sequence>
<proteinExistence type="predicted"/>
<reference evidence="1 2" key="1">
    <citation type="submission" date="2018-06" db="EMBL/GenBank/DDBJ databases">
        <title>Mucibacter soli gen. nov., sp. nov., a new member of the family Chitinophagaceae producing mucin.</title>
        <authorList>
            <person name="Kim M.-K."/>
            <person name="Park S."/>
            <person name="Kim T.-S."/>
            <person name="Joung Y."/>
            <person name="Han J.-H."/>
            <person name="Kim S.B."/>
        </authorList>
    </citation>
    <scope>NUCLEOTIDE SEQUENCE [LARGE SCALE GENOMIC DNA]</scope>
    <source>
        <strain evidence="1 2">R1-15</strain>
    </source>
</reference>
<dbReference type="OrthoDB" id="6402114at2"/>
<accession>A0A2W2AHC9</accession>
<organism evidence="1 2">
    <name type="scientific">Taibaiella soli</name>
    <dbReference type="NCBI Taxonomy" id="1649169"/>
    <lineage>
        <taxon>Bacteria</taxon>
        <taxon>Pseudomonadati</taxon>
        <taxon>Bacteroidota</taxon>
        <taxon>Chitinophagia</taxon>
        <taxon>Chitinophagales</taxon>
        <taxon>Chitinophagaceae</taxon>
        <taxon>Taibaiella</taxon>
    </lineage>
</organism>
<evidence type="ECO:0000313" key="2">
    <source>
        <dbReference type="Proteomes" id="UP000248745"/>
    </source>
</evidence>
<protein>
    <recommendedName>
        <fullName evidence="3">Cytochrome c domain-containing protein</fullName>
    </recommendedName>
</protein>
<dbReference type="EMBL" id="QKTW01000022">
    <property type="protein sequence ID" value="PZF71630.1"/>
    <property type="molecule type" value="Genomic_DNA"/>
</dbReference>
<dbReference type="Proteomes" id="UP000248745">
    <property type="component" value="Unassembled WGS sequence"/>
</dbReference>
<dbReference type="AlphaFoldDB" id="A0A2W2AHC9"/>
<keyword evidence="2" id="KW-1185">Reference proteome</keyword>
<name>A0A2W2AHC9_9BACT</name>
<comment type="caution">
    <text evidence="1">The sequence shown here is derived from an EMBL/GenBank/DDBJ whole genome shotgun (WGS) entry which is preliminary data.</text>
</comment>
<dbReference type="PROSITE" id="PS51257">
    <property type="entry name" value="PROKAR_LIPOPROTEIN"/>
    <property type="match status" value="1"/>
</dbReference>
<evidence type="ECO:0008006" key="3">
    <source>
        <dbReference type="Google" id="ProtNLM"/>
    </source>
</evidence>
<evidence type="ECO:0000313" key="1">
    <source>
        <dbReference type="EMBL" id="PZF71630.1"/>
    </source>
</evidence>
<dbReference type="RefSeq" id="WP_111000004.1">
    <property type="nucleotide sequence ID" value="NZ_QKTW01000022.1"/>
</dbReference>
<gene>
    <name evidence="1" type="ORF">DN068_16285</name>
</gene>